<keyword evidence="3" id="KW-1185">Reference proteome</keyword>
<gene>
    <name evidence="2" type="ORF">QYF62_03960</name>
</gene>
<evidence type="ECO:0000313" key="3">
    <source>
        <dbReference type="Proteomes" id="UP001172702"/>
    </source>
</evidence>
<feature type="chain" id="PRO_5045251406" evidence="1">
    <location>
        <begin position="28"/>
        <end position="120"/>
    </location>
</feature>
<accession>A0ABT8GYE2</accession>
<dbReference type="EMBL" id="JAUHTB010000003">
    <property type="protein sequence ID" value="MDN4505215.1"/>
    <property type="molecule type" value="Genomic_DNA"/>
</dbReference>
<comment type="caution">
    <text evidence="2">The sequence shown here is derived from an EMBL/GenBank/DDBJ whole genome shotgun (WGS) entry which is preliminary data.</text>
</comment>
<dbReference type="Proteomes" id="UP001172702">
    <property type="component" value="Unassembled WGS sequence"/>
</dbReference>
<name>A0ABT8GYE2_9ACTN</name>
<proteinExistence type="predicted"/>
<sequence length="120" mass="11436">MRTTTLAATVSALAAAALLTGAGTAAADEPDESADMGTIRSVLLAPNVGEALGSLGYGSLGTGSLMDLLTGLINAGSVILSVELPNATGSYAPGSLGSYGPEASIGDVLTIPVASLGGAS</sequence>
<feature type="signal peptide" evidence="1">
    <location>
        <begin position="1"/>
        <end position="27"/>
    </location>
</feature>
<keyword evidence="1" id="KW-0732">Signal</keyword>
<evidence type="ECO:0000313" key="2">
    <source>
        <dbReference type="EMBL" id="MDN4505215.1"/>
    </source>
</evidence>
<dbReference type="GeneID" id="36310052"/>
<dbReference type="RefSeq" id="WP_069389255.1">
    <property type="nucleotide sequence ID" value="NZ_JAPWIO010000006.1"/>
</dbReference>
<organism evidence="2 3">
    <name type="scientific">Dietzia maris</name>
    <dbReference type="NCBI Taxonomy" id="37915"/>
    <lineage>
        <taxon>Bacteria</taxon>
        <taxon>Bacillati</taxon>
        <taxon>Actinomycetota</taxon>
        <taxon>Actinomycetes</taxon>
        <taxon>Mycobacteriales</taxon>
        <taxon>Dietziaceae</taxon>
        <taxon>Dietzia</taxon>
    </lineage>
</organism>
<evidence type="ECO:0000256" key="1">
    <source>
        <dbReference type="SAM" id="SignalP"/>
    </source>
</evidence>
<protein>
    <submittedName>
        <fullName evidence="2">Uncharacterized protein</fullName>
    </submittedName>
</protein>
<reference evidence="2 3" key="1">
    <citation type="submission" date="2023-07" db="EMBL/GenBank/DDBJ databases">
        <title>Strategy for survival of the halotoleranting strain Dietzia MX2 from the Yakshinskoe mineral salts deposit.</title>
        <authorList>
            <person name="Kharitonova M.A."/>
            <person name="Kupriyanova-Ashina F.G."/>
            <person name="Shakirov T.R."/>
            <person name="Vafina M.S."/>
            <person name="Ilinskaya O.N."/>
        </authorList>
    </citation>
    <scope>NUCLEOTIDE SEQUENCE [LARGE SCALE GENOMIC DNA]</scope>
    <source>
        <strain evidence="2 3">MX2</strain>
    </source>
</reference>